<evidence type="ECO:0000256" key="4">
    <source>
        <dbReference type="ARBA" id="ARBA00022528"/>
    </source>
</evidence>
<protein>
    <submittedName>
        <fullName evidence="12">Uncharacterized protein</fullName>
    </submittedName>
</protein>
<keyword evidence="13" id="KW-1185">Reference proteome</keyword>
<evidence type="ECO:0000256" key="5">
    <source>
        <dbReference type="ARBA" id="ARBA00022640"/>
    </source>
</evidence>
<keyword evidence="4" id="KW-0150">Chloroplast</keyword>
<keyword evidence="7" id="KW-0809">Transit peptide</keyword>
<evidence type="ECO:0000256" key="11">
    <source>
        <dbReference type="SAM" id="Phobius"/>
    </source>
</evidence>
<proteinExistence type="inferred from homology"/>
<evidence type="ECO:0000256" key="7">
    <source>
        <dbReference type="ARBA" id="ARBA00022946"/>
    </source>
</evidence>
<organism evidence="12 13">
    <name type="scientific">Ostreobium quekettii</name>
    <dbReference type="NCBI Taxonomy" id="121088"/>
    <lineage>
        <taxon>Eukaryota</taxon>
        <taxon>Viridiplantae</taxon>
        <taxon>Chlorophyta</taxon>
        <taxon>core chlorophytes</taxon>
        <taxon>Ulvophyceae</taxon>
        <taxon>TCBD clade</taxon>
        <taxon>Bryopsidales</taxon>
        <taxon>Ostreobineae</taxon>
        <taxon>Ostreobiaceae</taxon>
        <taxon>Ostreobium</taxon>
    </lineage>
</organism>
<feature type="compositionally biased region" description="Acidic residues" evidence="10">
    <location>
        <begin position="81"/>
        <end position="91"/>
    </location>
</feature>
<name>A0A8S1JC51_9CHLO</name>
<dbReference type="InterPro" id="IPR021825">
    <property type="entry name" value="RETICULATA-related"/>
</dbReference>
<gene>
    <name evidence="12" type="ORF">OSTQU699_LOCUS9147</name>
</gene>
<evidence type="ECO:0000256" key="9">
    <source>
        <dbReference type="ARBA" id="ARBA00023136"/>
    </source>
</evidence>
<evidence type="ECO:0000256" key="3">
    <source>
        <dbReference type="ARBA" id="ARBA00010793"/>
    </source>
</evidence>
<evidence type="ECO:0000256" key="1">
    <source>
        <dbReference type="ARBA" id="ARBA00004141"/>
    </source>
</evidence>
<dbReference type="OrthoDB" id="205639at2759"/>
<accession>A0A8S1JC51</accession>
<feature type="region of interest" description="Disordered" evidence="10">
    <location>
        <begin position="46"/>
        <end position="91"/>
    </location>
</feature>
<evidence type="ECO:0000256" key="2">
    <source>
        <dbReference type="ARBA" id="ARBA00004229"/>
    </source>
</evidence>
<feature type="transmembrane region" description="Helical" evidence="11">
    <location>
        <begin position="272"/>
        <end position="293"/>
    </location>
</feature>
<keyword evidence="5" id="KW-0934">Plastid</keyword>
<dbReference type="AlphaFoldDB" id="A0A8S1JC51"/>
<dbReference type="Pfam" id="PF11891">
    <property type="entry name" value="RETICULATA-like"/>
    <property type="match status" value="1"/>
</dbReference>
<sequence length="381" mass="41229">MSSTRVVQSTSAGFAIRCRPLRRAAAARPAAWSCAGRRQLRVPTRCRGMGVPKTEEREVGTDAVGGNGSGNDDFQGNGRGDDDDAEDGDSSIDEDELLNLAEAESLAAEKGFELPQDYAAAARSGGLRASTLRGFANVQALPFAGALVWMLPWVRDRMVADPRFLYKVFVEVAIDSGCATVAEVRKRGQNFWGEFEFYLSDMAVGFVLDVALVTMLAPVAVVGAKPPSSSMSGLMRWWARLPSAVFEKSIPNVRKYTLADRVACFLVKGIEYSIVGLCCGFVGQGVANSLMLLRRRLRGGATEEDVIVPPLVRTALVWALFMGASSNVRYQTVVGLERTVDMTIAKTVPQVAYGTTVIIRFINNVIGGENFIDLARWAGVQ</sequence>
<dbReference type="PANTHER" id="PTHR31038:SF10">
    <property type="entry name" value="OS04G0524400 PROTEIN"/>
    <property type="match status" value="1"/>
</dbReference>
<keyword evidence="9 11" id="KW-0472">Membrane</keyword>
<dbReference type="GO" id="GO:0099402">
    <property type="term" value="P:plant organ development"/>
    <property type="evidence" value="ECO:0007669"/>
    <property type="project" value="TreeGrafter"/>
</dbReference>
<keyword evidence="8 11" id="KW-1133">Transmembrane helix</keyword>
<comment type="subcellular location">
    <subcellularLocation>
        <location evidence="1">Membrane</location>
        <topology evidence="1">Multi-pass membrane protein</topology>
    </subcellularLocation>
    <subcellularLocation>
        <location evidence="2">Plastid</location>
        <location evidence="2">Chloroplast</location>
    </subcellularLocation>
</comment>
<evidence type="ECO:0000256" key="10">
    <source>
        <dbReference type="SAM" id="MobiDB-lite"/>
    </source>
</evidence>
<dbReference type="PANTHER" id="PTHR31038">
    <property type="entry name" value="EXPRESSED PROTEIN-RELATED"/>
    <property type="match status" value="1"/>
</dbReference>
<evidence type="ECO:0000256" key="8">
    <source>
        <dbReference type="ARBA" id="ARBA00022989"/>
    </source>
</evidence>
<evidence type="ECO:0000313" key="13">
    <source>
        <dbReference type="Proteomes" id="UP000708148"/>
    </source>
</evidence>
<keyword evidence="6 11" id="KW-0812">Transmembrane</keyword>
<dbReference type="EMBL" id="CAJHUC010002417">
    <property type="protein sequence ID" value="CAD7703790.1"/>
    <property type="molecule type" value="Genomic_DNA"/>
</dbReference>
<dbReference type="Proteomes" id="UP000708148">
    <property type="component" value="Unassembled WGS sequence"/>
</dbReference>
<feature type="transmembrane region" description="Helical" evidence="11">
    <location>
        <begin position="134"/>
        <end position="152"/>
    </location>
</feature>
<reference evidence="12" key="1">
    <citation type="submission" date="2020-12" db="EMBL/GenBank/DDBJ databases">
        <authorList>
            <person name="Iha C."/>
        </authorList>
    </citation>
    <scope>NUCLEOTIDE SEQUENCE</scope>
</reference>
<dbReference type="GO" id="GO:0009706">
    <property type="term" value="C:chloroplast inner membrane"/>
    <property type="evidence" value="ECO:0007669"/>
    <property type="project" value="TreeGrafter"/>
</dbReference>
<comment type="similarity">
    <text evidence="3">Belongs to the RETICULATA family.</text>
</comment>
<feature type="transmembrane region" description="Helical" evidence="11">
    <location>
        <begin position="203"/>
        <end position="224"/>
    </location>
</feature>
<evidence type="ECO:0000313" key="12">
    <source>
        <dbReference type="EMBL" id="CAD7703790.1"/>
    </source>
</evidence>
<evidence type="ECO:0000256" key="6">
    <source>
        <dbReference type="ARBA" id="ARBA00022692"/>
    </source>
</evidence>
<comment type="caution">
    <text evidence="12">The sequence shown here is derived from an EMBL/GenBank/DDBJ whole genome shotgun (WGS) entry which is preliminary data.</text>
</comment>